<feature type="repeat" description="TPR" evidence="9">
    <location>
        <begin position="345"/>
        <end position="378"/>
    </location>
</feature>
<dbReference type="GO" id="GO:0017053">
    <property type="term" value="C:transcription repressor complex"/>
    <property type="evidence" value="ECO:0007669"/>
    <property type="project" value="TreeGrafter"/>
</dbReference>
<feature type="compositionally biased region" description="Basic and acidic residues" evidence="10">
    <location>
        <begin position="861"/>
        <end position="895"/>
    </location>
</feature>
<feature type="compositionally biased region" description="Low complexity" evidence="10">
    <location>
        <begin position="79"/>
        <end position="88"/>
    </location>
</feature>
<evidence type="ECO:0000313" key="11">
    <source>
        <dbReference type="EMBL" id="OAV97322.1"/>
    </source>
</evidence>
<dbReference type="Gene3D" id="1.25.40.10">
    <property type="entry name" value="Tetratricopeptide repeat domain"/>
    <property type="match status" value="3"/>
</dbReference>
<evidence type="ECO:0000256" key="6">
    <source>
        <dbReference type="ARBA" id="ARBA00023163"/>
    </source>
</evidence>
<organism evidence="11">
    <name type="scientific">Puccinia triticina (isolate 1-1 / race 1 (BBBD))</name>
    <name type="common">Brown leaf rust fungus</name>
    <dbReference type="NCBI Taxonomy" id="630390"/>
    <lineage>
        <taxon>Eukaryota</taxon>
        <taxon>Fungi</taxon>
        <taxon>Dikarya</taxon>
        <taxon>Basidiomycota</taxon>
        <taxon>Pucciniomycotina</taxon>
        <taxon>Pucciniomycetes</taxon>
        <taxon>Pucciniales</taxon>
        <taxon>Pucciniaceae</taxon>
        <taxon>Puccinia</taxon>
    </lineage>
</organism>
<dbReference type="InterPro" id="IPR011990">
    <property type="entry name" value="TPR-like_helical_dom_sf"/>
</dbReference>
<evidence type="ECO:0000313" key="12">
    <source>
        <dbReference type="EnsemblFungi" id="PTTG_26128-t43_1-p1"/>
    </source>
</evidence>
<sequence>MAAHHHHPTAGQAAYNHPQQQQQQQQHHQHRSSISATNNHHPPPQPTITLHPKEYHREQPIIQHREPTRSHSHSHPSEQPAAPQQQQLTRDRDRDRDREPHPHHHHPHPQQALSPHAVAMRSHQPAGGHPAGPHHHHPPHSNGHAAASSAPVLPPALPAGGGGAATAAAAAGAGGPSNRQLAQPPPHPTANGTPTNGVPRNDAATVNAILREGEISFQKTVGDWRPSANPLIENLVRGTELTWIAAGSASESLGDYARALDCFERALKHNPLSVPALTKAAGIHRHQENFRDAADYFSRLLKIHEGSGEIWGALGHCYLMLEELPKAYTSYQQALHHFPTPKSEPKLWYGIGILYDRYGSLDHAEEAFSSVIMMDPHFEKANEIYFRLGIIYKQQRKAELSLECFQWILDKPPSPLTEIDIWFQIGHVHEQQGNFDQAKEAYERVLAENPTHAKVLQQLGGLYCREGSSFYHPQEAAHILTRSLSVDPGDPFSWYLLARVYMTLQDYTKAYESYQQAVYRDGKNPAFWCSIGVLYYAISQYHDSLDAYSRAIRINPYLSEVWFNLGALYESCNDQMPDAVDAYQRACQLDPNNLHIHRRLEEIKASQDTGAPLGPPPSPRDMNHSSPNWPFPNTLNASAEAGFSHSQPAPHEEPPKPGPVSHSPVTARPISPVVPSARARPGTSSSASGLRPQSAGPFAHGPPPNSHHPGHAGHPAAHPSAQQQQQQHPAPPASLNRRQSGGHGPLAPMEFDSSPRMGTRGPPSAQHNLPHIRSVVDSQSRGPSPVQPAPEPLRRPMSISASGSTAREVLSPRTSPVIRSNPPPPQPPPADRTSSQYANPGRPHPHPSVYPRYPPTAIPVDEPRERAERPMRESIRIRPHSPEYRTGSVDRDHRPAPPPPAPPGSVYGHRGGSDFGYPPAAPAAPVAIPTLAHPSPGVRAGPPLLARPSPPSTLPRGPLARPAPPPRRCRPTPAGRAPRPATRLITPRLPSNNPRGATIPDSTSPLGPRLRSCTSTDRASPPTTPRRPPRDRDRPSNASRRRLPLRCTTTSRIWRE</sequence>
<dbReference type="SMART" id="SM00028">
    <property type="entry name" value="TPR"/>
    <property type="match status" value="9"/>
</dbReference>
<dbReference type="VEuPathDB" id="FungiDB:PTTG_26128"/>
<evidence type="ECO:0000256" key="8">
    <source>
        <dbReference type="ARBA" id="ARBA00061082"/>
    </source>
</evidence>
<feature type="region of interest" description="Disordered" evidence="10">
    <location>
        <begin position="605"/>
        <end position="1056"/>
    </location>
</feature>
<gene>
    <name evidence="11" type="ORF">PTTG_26128</name>
</gene>
<keyword evidence="3" id="KW-0677">Repeat</keyword>
<keyword evidence="7" id="KW-0539">Nucleus</keyword>
<dbReference type="EMBL" id="ADAS02000014">
    <property type="protein sequence ID" value="OAV97322.1"/>
    <property type="molecule type" value="Genomic_DNA"/>
</dbReference>
<feature type="repeat" description="TPR" evidence="9">
    <location>
        <begin position="525"/>
        <end position="558"/>
    </location>
</feature>
<dbReference type="FunFam" id="1.25.40.10:FF:000078">
    <property type="entry name" value="Transcriptional corepressor Cyc8"/>
    <property type="match status" value="1"/>
</dbReference>
<dbReference type="GO" id="GO:0005634">
    <property type="term" value="C:nucleus"/>
    <property type="evidence" value="ECO:0007669"/>
    <property type="project" value="UniProtKB-SubCell"/>
</dbReference>
<proteinExistence type="inferred from homology"/>
<feature type="compositionally biased region" description="Pro residues" evidence="10">
    <location>
        <begin position="821"/>
        <end position="830"/>
    </location>
</feature>
<evidence type="ECO:0000256" key="2">
    <source>
        <dbReference type="ARBA" id="ARBA00022491"/>
    </source>
</evidence>
<feature type="compositionally biased region" description="Polar residues" evidence="10">
    <location>
        <begin position="1047"/>
        <end position="1056"/>
    </location>
</feature>
<dbReference type="PANTHER" id="PTHR14017">
    <property type="entry name" value="LYSINE-SPECIFIC DEMETHYLASE"/>
    <property type="match status" value="1"/>
</dbReference>
<dbReference type="InterPro" id="IPR051630">
    <property type="entry name" value="Corepressor-Demethylase"/>
</dbReference>
<reference evidence="12 13" key="3">
    <citation type="journal article" date="2017" name="G3 (Bethesda)">
        <title>Comparative analysis highlights variable genome content of wheat rusts and divergence of the mating loci.</title>
        <authorList>
            <person name="Cuomo C.A."/>
            <person name="Bakkeren G."/>
            <person name="Khalil H.B."/>
            <person name="Panwar V."/>
            <person name="Joly D."/>
            <person name="Linning R."/>
            <person name="Sakthikumar S."/>
            <person name="Song X."/>
            <person name="Adiconis X."/>
            <person name="Fan L."/>
            <person name="Goldberg J.M."/>
            <person name="Levin J.Z."/>
            <person name="Young S."/>
            <person name="Zeng Q."/>
            <person name="Anikster Y."/>
            <person name="Bruce M."/>
            <person name="Wang M."/>
            <person name="Yin C."/>
            <person name="McCallum B."/>
            <person name="Szabo L.J."/>
            <person name="Hulbert S."/>
            <person name="Chen X."/>
            <person name="Fellers J.P."/>
        </authorList>
    </citation>
    <scope>NUCLEOTIDE SEQUENCE</scope>
    <source>
        <strain evidence="12">isolate 1-1 / race 1 (BBBD)</strain>
        <strain evidence="13">Isolate 1-1 / race 1 (BBBD)</strain>
    </source>
</reference>
<reference evidence="12" key="4">
    <citation type="submission" date="2025-05" db="UniProtKB">
        <authorList>
            <consortium name="EnsemblFungi"/>
        </authorList>
    </citation>
    <scope>IDENTIFICATION</scope>
    <source>
        <strain evidence="12">isolate 1-1 / race 1 (BBBD)</strain>
    </source>
</reference>
<dbReference type="Proteomes" id="UP000005240">
    <property type="component" value="Unassembled WGS sequence"/>
</dbReference>
<evidence type="ECO:0000256" key="1">
    <source>
        <dbReference type="ARBA" id="ARBA00004123"/>
    </source>
</evidence>
<keyword evidence="13" id="KW-1185">Reference proteome</keyword>
<feature type="compositionally biased region" description="Polar residues" evidence="10">
    <location>
        <begin position="989"/>
        <end position="1005"/>
    </location>
</feature>
<keyword evidence="2" id="KW-0678">Repressor</keyword>
<comment type="subcellular location">
    <subcellularLocation>
        <location evidence="1">Nucleus</location>
    </subcellularLocation>
</comment>
<accession>A0A180GYJ0</accession>
<evidence type="ECO:0000256" key="5">
    <source>
        <dbReference type="ARBA" id="ARBA00023015"/>
    </source>
</evidence>
<feature type="repeat" description="TPR" evidence="9">
    <location>
        <begin position="491"/>
        <end position="524"/>
    </location>
</feature>
<feature type="repeat" description="TPR" evidence="9">
    <location>
        <begin position="419"/>
        <end position="452"/>
    </location>
</feature>
<dbReference type="AlphaFoldDB" id="A0A180GYJ0"/>
<evidence type="ECO:0000256" key="10">
    <source>
        <dbReference type="SAM" id="MobiDB-lite"/>
    </source>
</evidence>
<feature type="repeat" description="TPR" evidence="9">
    <location>
        <begin position="240"/>
        <end position="273"/>
    </location>
</feature>
<dbReference type="GO" id="GO:0031490">
    <property type="term" value="F:chromatin DNA binding"/>
    <property type="evidence" value="ECO:0007669"/>
    <property type="project" value="TreeGrafter"/>
</dbReference>
<feature type="compositionally biased region" description="Polar residues" evidence="10">
    <location>
        <begin position="624"/>
        <end position="637"/>
    </location>
</feature>
<feature type="region of interest" description="Disordered" evidence="10">
    <location>
        <begin position="65"/>
        <end position="201"/>
    </location>
</feature>
<dbReference type="Pfam" id="PF13432">
    <property type="entry name" value="TPR_16"/>
    <property type="match status" value="2"/>
</dbReference>
<feature type="repeat" description="TPR" evidence="9">
    <location>
        <begin position="382"/>
        <end position="415"/>
    </location>
</feature>
<dbReference type="Pfam" id="PF00515">
    <property type="entry name" value="TPR_1"/>
    <property type="match status" value="1"/>
</dbReference>
<feature type="region of interest" description="Disordered" evidence="10">
    <location>
        <begin position="1"/>
        <end position="50"/>
    </location>
</feature>
<feature type="compositionally biased region" description="Pro residues" evidence="10">
    <location>
        <begin position="846"/>
        <end position="857"/>
    </location>
</feature>
<dbReference type="GO" id="GO:0000122">
    <property type="term" value="P:negative regulation of transcription by RNA polymerase II"/>
    <property type="evidence" value="ECO:0007669"/>
    <property type="project" value="TreeGrafter"/>
</dbReference>
<feature type="compositionally biased region" description="Low complexity" evidence="10">
    <location>
        <begin position="140"/>
        <end position="151"/>
    </location>
</feature>
<evidence type="ECO:0000256" key="7">
    <source>
        <dbReference type="ARBA" id="ARBA00023242"/>
    </source>
</evidence>
<reference evidence="11" key="1">
    <citation type="submission" date="2009-11" db="EMBL/GenBank/DDBJ databases">
        <authorList>
            <consortium name="The Broad Institute Genome Sequencing Platform"/>
            <person name="Ward D."/>
            <person name="Feldgarden M."/>
            <person name="Earl A."/>
            <person name="Young S.K."/>
            <person name="Zeng Q."/>
            <person name="Koehrsen M."/>
            <person name="Alvarado L."/>
            <person name="Berlin A."/>
            <person name="Bochicchio J."/>
            <person name="Borenstein D."/>
            <person name="Chapman S.B."/>
            <person name="Chen Z."/>
            <person name="Engels R."/>
            <person name="Freedman E."/>
            <person name="Gellesch M."/>
            <person name="Goldberg J."/>
            <person name="Griggs A."/>
            <person name="Gujja S."/>
            <person name="Heilman E."/>
            <person name="Heiman D."/>
            <person name="Hepburn T."/>
            <person name="Howarth C."/>
            <person name="Jen D."/>
            <person name="Larson L."/>
            <person name="Lewis B."/>
            <person name="Mehta T."/>
            <person name="Park D."/>
            <person name="Pearson M."/>
            <person name="Roberts A."/>
            <person name="Saif S."/>
            <person name="Shea T."/>
            <person name="Shenoy N."/>
            <person name="Sisk P."/>
            <person name="Stolte C."/>
            <person name="Sykes S."/>
            <person name="Thomson T."/>
            <person name="Walk T."/>
            <person name="White J."/>
            <person name="Yandava C."/>
            <person name="Izard J."/>
            <person name="Baranova O.V."/>
            <person name="Blanton J.M."/>
            <person name="Tanner A.C."/>
            <person name="Dewhirst F.E."/>
            <person name="Haas B."/>
            <person name="Nusbaum C."/>
            <person name="Birren B."/>
        </authorList>
    </citation>
    <scope>NUCLEOTIDE SEQUENCE [LARGE SCALE GENOMIC DNA]</scope>
    <source>
        <strain evidence="11">1-1 BBBD Race 1</strain>
    </source>
</reference>
<dbReference type="EnsemblFungi" id="PTTG_26128-t43_1">
    <property type="protein sequence ID" value="PTTG_26128-t43_1-p1"/>
    <property type="gene ID" value="PTTG_26128"/>
</dbReference>
<keyword evidence="5" id="KW-0805">Transcription regulation</keyword>
<feature type="compositionally biased region" description="Low complexity" evidence="10">
    <location>
        <begin position="712"/>
        <end position="728"/>
    </location>
</feature>
<dbReference type="Pfam" id="PF13181">
    <property type="entry name" value="TPR_8"/>
    <property type="match status" value="1"/>
</dbReference>
<dbReference type="GO" id="GO:0000978">
    <property type="term" value="F:RNA polymerase II cis-regulatory region sequence-specific DNA binding"/>
    <property type="evidence" value="ECO:0007669"/>
    <property type="project" value="TreeGrafter"/>
</dbReference>
<evidence type="ECO:0000256" key="9">
    <source>
        <dbReference type="PROSITE-ProRule" id="PRU00339"/>
    </source>
</evidence>
<dbReference type="STRING" id="630390.A0A180GYJ0"/>
<dbReference type="InterPro" id="IPR019734">
    <property type="entry name" value="TPR_rpt"/>
</dbReference>
<comment type="similarity">
    <text evidence="8">Belongs to the CYC8/SSN6 family.</text>
</comment>
<dbReference type="OrthoDB" id="418911at2759"/>
<name>A0A180GYJ0_PUCT1</name>
<evidence type="ECO:0000313" key="13">
    <source>
        <dbReference type="Proteomes" id="UP000005240"/>
    </source>
</evidence>
<evidence type="ECO:0000256" key="3">
    <source>
        <dbReference type="ARBA" id="ARBA00022737"/>
    </source>
</evidence>
<keyword evidence="4 9" id="KW-0802">TPR repeat</keyword>
<dbReference type="PROSITE" id="PS50005">
    <property type="entry name" value="TPR"/>
    <property type="match status" value="7"/>
</dbReference>
<feature type="compositionally biased region" description="Basic and acidic residues" evidence="10">
    <location>
        <begin position="89"/>
        <end position="100"/>
    </location>
</feature>
<dbReference type="EMBL" id="ADAS02000014">
    <property type="protein sequence ID" value="OAV97321.1"/>
    <property type="molecule type" value="Genomic_DNA"/>
</dbReference>
<protein>
    <submittedName>
        <fullName evidence="12">TPR_REGION domain-containing protein</fullName>
    </submittedName>
</protein>
<dbReference type="PROSITE" id="PS50293">
    <property type="entry name" value="TPR_REGION"/>
    <property type="match status" value="1"/>
</dbReference>
<feature type="compositionally biased region" description="Low complexity" evidence="10">
    <location>
        <begin position="971"/>
        <end position="984"/>
    </location>
</feature>
<dbReference type="EnsemblFungi" id="PTTG_26128-t43_2">
    <property type="protein sequence ID" value="PTTG_26128-t43_2-p1"/>
    <property type="gene ID" value="PTTG_26128"/>
</dbReference>
<dbReference type="FunFam" id="1.25.40.10:FF:000403">
    <property type="entry name" value="General transcriptional repressor, putative"/>
    <property type="match status" value="1"/>
</dbReference>
<dbReference type="SUPFAM" id="SSF48452">
    <property type="entry name" value="TPR-like"/>
    <property type="match status" value="1"/>
</dbReference>
<reference evidence="11" key="2">
    <citation type="submission" date="2016-05" db="EMBL/GenBank/DDBJ databases">
        <title>Comparative analysis highlights variable genome content of wheat rusts and divergence of the mating loci.</title>
        <authorList>
            <person name="Cuomo C.A."/>
            <person name="Bakkeren G."/>
            <person name="Szabo L."/>
            <person name="Khalil H."/>
            <person name="Joly D."/>
            <person name="Goldberg J."/>
            <person name="Young S."/>
            <person name="Zeng Q."/>
            <person name="Fellers J."/>
        </authorList>
    </citation>
    <scope>NUCLEOTIDE SEQUENCE [LARGE SCALE GENOMIC DNA]</scope>
    <source>
        <strain evidence="11">1-1 BBBD Race 1</strain>
    </source>
</reference>
<feature type="repeat" description="TPR" evidence="9">
    <location>
        <begin position="308"/>
        <end position="341"/>
    </location>
</feature>
<keyword evidence="6" id="KW-0804">Transcription</keyword>
<evidence type="ECO:0000256" key="4">
    <source>
        <dbReference type="ARBA" id="ARBA00022803"/>
    </source>
</evidence>
<dbReference type="PANTHER" id="PTHR14017:SF1">
    <property type="entry name" value="LD02225P"/>
    <property type="match status" value="1"/>
</dbReference>